<reference evidence="3 4" key="1">
    <citation type="submission" date="2016-07" db="EMBL/GenBank/DDBJ databases">
        <title>Pervasive Adenine N6-methylation of Active Genes in Fungi.</title>
        <authorList>
            <consortium name="DOE Joint Genome Institute"/>
            <person name="Mondo S.J."/>
            <person name="Dannebaum R.O."/>
            <person name="Kuo R.C."/>
            <person name="Labutti K."/>
            <person name="Haridas S."/>
            <person name="Kuo A."/>
            <person name="Salamov A."/>
            <person name="Ahrendt S.R."/>
            <person name="Lipzen A."/>
            <person name="Sullivan W."/>
            <person name="Andreopoulos W.B."/>
            <person name="Clum A."/>
            <person name="Lindquist E."/>
            <person name="Daum C."/>
            <person name="Ramamoorthy G.K."/>
            <person name="Gryganskyi A."/>
            <person name="Culley D."/>
            <person name="Magnuson J.K."/>
            <person name="James T.Y."/>
            <person name="O'Malley M.A."/>
            <person name="Stajich J.E."/>
            <person name="Spatafora J.W."/>
            <person name="Visel A."/>
            <person name="Grigoriev I.V."/>
        </authorList>
    </citation>
    <scope>NUCLEOTIDE SEQUENCE [LARGE SCALE GENOMIC DNA]</scope>
    <source>
        <strain evidence="3 4">NRRL 2496</strain>
    </source>
</reference>
<proteinExistence type="predicted"/>
<evidence type="ECO:0000256" key="2">
    <source>
        <dbReference type="SAM" id="MobiDB-lite"/>
    </source>
</evidence>
<dbReference type="EMBL" id="MCGN01000001">
    <property type="protein sequence ID" value="ORZ03403.1"/>
    <property type="molecule type" value="Genomic_DNA"/>
</dbReference>
<dbReference type="AlphaFoldDB" id="A0A1X2HV29"/>
<keyword evidence="1" id="KW-0175">Coiled coil</keyword>
<feature type="compositionally biased region" description="Polar residues" evidence="2">
    <location>
        <begin position="41"/>
        <end position="62"/>
    </location>
</feature>
<evidence type="ECO:0000313" key="4">
    <source>
        <dbReference type="Proteomes" id="UP000242180"/>
    </source>
</evidence>
<feature type="coiled-coil region" evidence="1">
    <location>
        <begin position="198"/>
        <end position="232"/>
    </location>
</feature>
<protein>
    <submittedName>
        <fullName evidence="3">Uncharacterized protein</fullName>
    </submittedName>
</protein>
<gene>
    <name evidence="3" type="ORF">BCR43DRAFT_483297</name>
</gene>
<comment type="caution">
    <text evidence="3">The sequence shown here is derived from an EMBL/GenBank/DDBJ whole genome shotgun (WGS) entry which is preliminary data.</text>
</comment>
<evidence type="ECO:0000313" key="3">
    <source>
        <dbReference type="EMBL" id="ORZ03403.1"/>
    </source>
</evidence>
<name>A0A1X2HV29_SYNRA</name>
<organism evidence="3 4">
    <name type="scientific">Syncephalastrum racemosum</name>
    <name type="common">Filamentous fungus</name>
    <dbReference type="NCBI Taxonomy" id="13706"/>
    <lineage>
        <taxon>Eukaryota</taxon>
        <taxon>Fungi</taxon>
        <taxon>Fungi incertae sedis</taxon>
        <taxon>Mucoromycota</taxon>
        <taxon>Mucoromycotina</taxon>
        <taxon>Mucoromycetes</taxon>
        <taxon>Mucorales</taxon>
        <taxon>Syncephalastraceae</taxon>
        <taxon>Syncephalastrum</taxon>
    </lineage>
</organism>
<keyword evidence="4" id="KW-1185">Reference proteome</keyword>
<accession>A0A1X2HV29</accession>
<dbReference type="InParanoid" id="A0A1X2HV29"/>
<dbReference type="Proteomes" id="UP000242180">
    <property type="component" value="Unassembled WGS sequence"/>
</dbReference>
<feature type="region of interest" description="Disordered" evidence="2">
    <location>
        <begin position="1"/>
        <end position="80"/>
    </location>
</feature>
<feature type="compositionally biased region" description="Basic and acidic residues" evidence="2">
    <location>
        <begin position="14"/>
        <end position="31"/>
    </location>
</feature>
<evidence type="ECO:0000256" key="1">
    <source>
        <dbReference type="SAM" id="Coils"/>
    </source>
</evidence>
<sequence length="268" mass="30797">MLKRRRTHLQQKIYRPEATQRHEDIHDRFSDIGELTPAHSPVSSIASQPSRAMTVTPPSIHSDQGESPALPSDSVSPDRDTEWLLKETIKRRRAPKKGGYSLPAKKTIEHLQKILKNAFNAGLESIDEDATPQQKLNARAALLAQVKSMDKELKRTRIPIIQNQELLSPHHDLTKDIKVMEEQLHRELDNQSVMIVDARSIKDDFEREQQAFDHLQQEILEMKKNMEEARSLVQRTTAVSLNASRPAGYAQDFMKYKSSDYSYSRHEQ</sequence>